<dbReference type="AlphaFoldDB" id="A0A4S2JZA2"/>
<gene>
    <name evidence="1" type="ORF">DBV15_05616</name>
</gene>
<keyword evidence="2" id="KW-1185">Reference proteome</keyword>
<dbReference type="EMBL" id="QBLH01003227">
    <property type="protein sequence ID" value="TGZ42181.1"/>
    <property type="molecule type" value="Genomic_DNA"/>
</dbReference>
<evidence type="ECO:0000313" key="2">
    <source>
        <dbReference type="Proteomes" id="UP000310200"/>
    </source>
</evidence>
<protein>
    <submittedName>
        <fullName evidence="1">Uncharacterized protein</fullName>
    </submittedName>
</protein>
<comment type="caution">
    <text evidence="1">The sequence shown here is derived from an EMBL/GenBank/DDBJ whole genome shotgun (WGS) entry which is preliminary data.</text>
</comment>
<organism evidence="1 2">
    <name type="scientific">Temnothorax longispinosus</name>
    <dbReference type="NCBI Taxonomy" id="300112"/>
    <lineage>
        <taxon>Eukaryota</taxon>
        <taxon>Metazoa</taxon>
        <taxon>Ecdysozoa</taxon>
        <taxon>Arthropoda</taxon>
        <taxon>Hexapoda</taxon>
        <taxon>Insecta</taxon>
        <taxon>Pterygota</taxon>
        <taxon>Neoptera</taxon>
        <taxon>Endopterygota</taxon>
        <taxon>Hymenoptera</taxon>
        <taxon>Apocrita</taxon>
        <taxon>Aculeata</taxon>
        <taxon>Formicoidea</taxon>
        <taxon>Formicidae</taxon>
        <taxon>Myrmicinae</taxon>
        <taxon>Temnothorax</taxon>
    </lineage>
</organism>
<name>A0A4S2JZA2_9HYME</name>
<sequence>LESEAEIPQNVETRRQTITSFISQAEVFVLFPPAPPRTRNLFIAQKIILDEEREPENLLPTDRIGKARAMTRIFLARIKRAFRGR</sequence>
<feature type="non-terminal residue" evidence="1">
    <location>
        <position position="1"/>
    </location>
</feature>
<evidence type="ECO:0000313" key="1">
    <source>
        <dbReference type="EMBL" id="TGZ42181.1"/>
    </source>
</evidence>
<dbReference type="Proteomes" id="UP000310200">
    <property type="component" value="Unassembled WGS sequence"/>
</dbReference>
<accession>A0A4S2JZA2</accession>
<reference evidence="1 2" key="1">
    <citation type="journal article" date="2019" name="Philos. Trans. R. Soc. Lond., B, Biol. Sci.">
        <title>Ant behaviour and brain gene expression of defending hosts depend on the ecological success of the intruding social parasite.</title>
        <authorList>
            <person name="Kaur R."/>
            <person name="Stoldt M."/>
            <person name="Jongepier E."/>
            <person name="Feldmeyer B."/>
            <person name="Menzel F."/>
            <person name="Bornberg-Bauer E."/>
            <person name="Foitzik S."/>
        </authorList>
    </citation>
    <scope>NUCLEOTIDE SEQUENCE [LARGE SCALE GENOMIC DNA]</scope>
    <source>
        <tissue evidence="1">Whole body</tissue>
    </source>
</reference>
<proteinExistence type="predicted"/>